<dbReference type="RefSeq" id="XP_030638082.1">
    <property type="nucleotide sequence ID" value="XM_030782222.1"/>
</dbReference>
<dbReference type="InterPro" id="IPR016040">
    <property type="entry name" value="NAD(P)-bd_dom"/>
</dbReference>
<dbReference type="GO" id="GO:0009225">
    <property type="term" value="P:nucleotide-sugar metabolic process"/>
    <property type="evidence" value="ECO:0007669"/>
    <property type="project" value="InterPro"/>
</dbReference>
<dbReference type="CDD" id="cd05246">
    <property type="entry name" value="dTDP_GD_SDR_e"/>
    <property type="match status" value="1"/>
</dbReference>
<dbReference type="Proteomes" id="UP000504632">
    <property type="component" value="Chromosome 8"/>
</dbReference>
<evidence type="ECO:0000256" key="7">
    <source>
        <dbReference type="ARBA" id="ARBA00067702"/>
    </source>
</evidence>
<keyword evidence="6" id="KW-0456">Lyase</keyword>
<evidence type="ECO:0000313" key="11">
    <source>
        <dbReference type="RefSeq" id="XP_030638082.1"/>
    </source>
</evidence>
<accession>A0A6J2W1A0</accession>
<dbReference type="InterPro" id="IPR036291">
    <property type="entry name" value="NAD(P)-bd_dom_sf"/>
</dbReference>
<dbReference type="OrthoDB" id="16464at2759"/>
<evidence type="ECO:0000256" key="1">
    <source>
        <dbReference type="ARBA" id="ARBA00001539"/>
    </source>
</evidence>
<dbReference type="InterPro" id="IPR005888">
    <property type="entry name" value="dTDP_Gluc_deHydtase"/>
</dbReference>
<evidence type="ECO:0000256" key="8">
    <source>
        <dbReference type="SAM" id="Phobius"/>
    </source>
</evidence>
<evidence type="ECO:0000313" key="10">
    <source>
        <dbReference type="Proteomes" id="UP000504632"/>
    </source>
</evidence>
<evidence type="ECO:0000256" key="5">
    <source>
        <dbReference type="ARBA" id="ARBA00023027"/>
    </source>
</evidence>
<dbReference type="GO" id="GO:0008460">
    <property type="term" value="F:dTDP-glucose 4,6-dehydratase activity"/>
    <property type="evidence" value="ECO:0007669"/>
    <property type="project" value="UniProtKB-EC"/>
</dbReference>
<dbReference type="SUPFAM" id="SSF51735">
    <property type="entry name" value="NAD(P)-binding Rossmann-fold domains"/>
    <property type="match status" value="1"/>
</dbReference>
<keyword evidence="5" id="KW-0520">NAD</keyword>
<dbReference type="AlphaFoldDB" id="A0A6J2W1A0"/>
<name>A0A6J2W1A0_CHACN</name>
<dbReference type="GeneID" id="115818750"/>
<comment type="catalytic activity">
    <reaction evidence="1">
        <text>dTDP-alpha-D-glucose = dTDP-4-dehydro-6-deoxy-alpha-D-glucose + H2O</text>
        <dbReference type="Rhea" id="RHEA:17221"/>
        <dbReference type="ChEBI" id="CHEBI:15377"/>
        <dbReference type="ChEBI" id="CHEBI:57477"/>
        <dbReference type="ChEBI" id="CHEBI:57649"/>
        <dbReference type="EC" id="4.2.1.46"/>
    </reaction>
</comment>
<feature type="domain" description="NAD(P)-binding" evidence="9">
    <location>
        <begin position="7"/>
        <end position="312"/>
    </location>
</feature>
<comment type="cofactor">
    <cofactor evidence="2">
        <name>NAD(+)</name>
        <dbReference type="ChEBI" id="CHEBI:57540"/>
    </cofactor>
</comment>
<evidence type="ECO:0000256" key="3">
    <source>
        <dbReference type="ARBA" id="ARBA00008178"/>
    </source>
</evidence>
<proteinExistence type="inferred from homology"/>
<evidence type="ECO:0000256" key="4">
    <source>
        <dbReference type="ARBA" id="ARBA00011990"/>
    </source>
</evidence>
<evidence type="ECO:0000259" key="9">
    <source>
        <dbReference type="Pfam" id="PF16363"/>
    </source>
</evidence>
<evidence type="ECO:0000256" key="6">
    <source>
        <dbReference type="ARBA" id="ARBA00023239"/>
    </source>
</evidence>
<sequence length="358" mass="40966">MDSKTVLVTGGAGFIGSHLIVALAVRYPGWRIINVDKLDYCSSLKNLRPLENANTYKFIKGDICNQCFINHLFSTENVAIVFHFAAQTHVENSFLCPSKFMHVNSEGTRVLLRAAFEAGVQKFIYVSTDEVYGDSLDKAFDELCPIRPTNPYSTSKAAAEGIVMSYWEKHKFPVIITRSNNVYGPRQYHEKVIPRFLHLLRQDQKCTIQGTGLQSRHFLHVDDVTEAFLRLMEKGTLGEIYNIGTSFEMPIIQLARELIRTVKNASNEELDDWLMFVDDRPVNDLRYPLVSDKLHRLGWKPTVTWQEGIRRTIQWYEENPDFWPVSGKEPQNQSLAVESRCHDVMETKDTLPISASDS</sequence>
<keyword evidence="10" id="KW-1185">Reference proteome</keyword>
<keyword evidence="8" id="KW-1133">Transmembrane helix</keyword>
<dbReference type="FunFam" id="3.40.50.720:FF:000304">
    <property type="entry name" value="UDP-glucose 4,6-dehydratase"/>
    <property type="match status" value="1"/>
</dbReference>
<keyword evidence="8" id="KW-0472">Membrane</keyword>
<evidence type="ECO:0000256" key="2">
    <source>
        <dbReference type="ARBA" id="ARBA00001911"/>
    </source>
</evidence>
<comment type="similarity">
    <text evidence="3">Belongs to the NAD(P)-dependent epimerase/dehydratase family. dTDP-glucose dehydratase subfamily.</text>
</comment>
<dbReference type="InParanoid" id="A0A6J2W1A0"/>
<keyword evidence="8" id="KW-0812">Transmembrane</keyword>
<organism evidence="10 11">
    <name type="scientific">Chanos chanos</name>
    <name type="common">Milkfish</name>
    <name type="synonym">Mugil chanos</name>
    <dbReference type="NCBI Taxonomy" id="29144"/>
    <lineage>
        <taxon>Eukaryota</taxon>
        <taxon>Metazoa</taxon>
        <taxon>Chordata</taxon>
        <taxon>Craniata</taxon>
        <taxon>Vertebrata</taxon>
        <taxon>Euteleostomi</taxon>
        <taxon>Actinopterygii</taxon>
        <taxon>Neopterygii</taxon>
        <taxon>Teleostei</taxon>
        <taxon>Ostariophysi</taxon>
        <taxon>Gonorynchiformes</taxon>
        <taxon>Chanidae</taxon>
        <taxon>Chanos</taxon>
    </lineage>
</organism>
<gene>
    <name evidence="11" type="primary">tgds</name>
</gene>
<protein>
    <recommendedName>
        <fullName evidence="7">dTDP-D-glucose 4,6-dehydratase</fullName>
        <ecNumber evidence="4">4.2.1.46</ecNumber>
    </recommendedName>
</protein>
<reference evidence="11" key="1">
    <citation type="submission" date="2025-08" db="UniProtKB">
        <authorList>
            <consortium name="RefSeq"/>
        </authorList>
    </citation>
    <scope>IDENTIFICATION</scope>
</reference>
<dbReference type="Gene3D" id="3.90.25.10">
    <property type="entry name" value="UDP-galactose 4-epimerase, domain 1"/>
    <property type="match status" value="1"/>
</dbReference>
<dbReference type="Pfam" id="PF16363">
    <property type="entry name" value="GDP_Man_Dehyd"/>
    <property type="match status" value="1"/>
</dbReference>
<dbReference type="CTD" id="23483"/>
<dbReference type="EC" id="4.2.1.46" evidence="4"/>
<dbReference type="PANTHER" id="PTHR43000">
    <property type="entry name" value="DTDP-D-GLUCOSE 4,6-DEHYDRATASE-RELATED"/>
    <property type="match status" value="1"/>
</dbReference>
<feature type="transmembrane region" description="Helical" evidence="8">
    <location>
        <begin position="6"/>
        <end position="25"/>
    </location>
</feature>
<dbReference type="Gene3D" id="3.40.50.720">
    <property type="entry name" value="NAD(P)-binding Rossmann-like Domain"/>
    <property type="match status" value="1"/>
</dbReference>